<sequence>MPRALPARRLPRHHLALRRQPRRRDRAASQPVRTSDLVLALLGVVLLGGFALLAAYALTAGRLAS</sequence>
<proteinExistence type="predicted"/>
<reference evidence="4" key="1">
    <citation type="journal article" date="2019" name="Int. J. Syst. Evol. Microbiol.">
        <title>The Global Catalogue of Microorganisms (GCM) 10K type strain sequencing project: providing services to taxonomists for standard genome sequencing and annotation.</title>
        <authorList>
            <consortium name="The Broad Institute Genomics Platform"/>
            <consortium name="The Broad Institute Genome Sequencing Center for Infectious Disease"/>
            <person name="Wu L."/>
            <person name="Ma J."/>
        </authorList>
    </citation>
    <scope>NUCLEOTIDE SEQUENCE [LARGE SCALE GENOMIC DNA]</scope>
    <source>
        <strain evidence="4">CECT 7806</strain>
    </source>
</reference>
<evidence type="ECO:0000313" key="4">
    <source>
        <dbReference type="Proteomes" id="UP001244297"/>
    </source>
</evidence>
<feature type="region of interest" description="Disordered" evidence="1">
    <location>
        <begin position="1"/>
        <end position="31"/>
    </location>
</feature>
<accession>A0ABT8AH99</accession>
<keyword evidence="2" id="KW-0812">Transmembrane</keyword>
<dbReference type="RefSeq" id="WP_238286514.1">
    <property type="nucleotide sequence ID" value="NZ_BPQS01000006.1"/>
</dbReference>
<protein>
    <recommendedName>
        <fullName evidence="5">Potassium-transporting ATPase subunit F</fullName>
    </recommendedName>
</protein>
<name>A0ABT8AH99_9HYPH</name>
<evidence type="ECO:0000256" key="2">
    <source>
        <dbReference type="SAM" id="Phobius"/>
    </source>
</evidence>
<keyword evidence="2" id="KW-0472">Membrane</keyword>
<evidence type="ECO:0000313" key="3">
    <source>
        <dbReference type="EMBL" id="MDN3569182.1"/>
    </source>
</evidence>
<gene>
    <name evidence="3" type="ORF">QWZ18_00920</name>
</gene>
<keyword evidence="4" id="KW-1185">Reference proteome</keyword>
<evidence type="ECO:0008006" key="5">
    <source>
        <dbReference type="Google" id="ProtNLM"/>
    </source>
</evidence>
<feature type="compositionally biased region" description="Basic residues" evidence="1">
    <location>
        <begin position="9"/>
        <end position="25"/>
    </location>
</feature>
<dbReference type="Proteomes" id="UP001244297">
    <property type="component" value="Unassembled WGS sequence"/>
</dbReference>
<keyword evidence="2" id="KW-1133">Transmembrane helix</keyword>
<evidence type="ECO:0000256" key="1">
    <source>
        <dbReference type="SAM" id="MobiDB-lite"/>
    </source>
</evidence>
<comment type="caution">
    <text evidence="3">The sequence shown here is derived from an EMBL/GenBank/DDBJ whole genome shotgun (WGS) entry which is preliminary data.</text>
</comment>
<feature type="transmembrane region" description="Helical" evidence="2">
    <location>
        <begin position="37"/>
        <end position="58"/>
    </location>
</feature>
<organism evidence="3 4">
    <name type="scientific">Methylobacterium longum</name>
    <dbReference type="NCBI Taxonomy" id="767694"/>
    <lineage>
        <taxon>Bacteria</taxon>
        <taxon>Pseudomonadati</taxon>
        <taxon>Pseudomonadota</taxon>
        <taxon>Alphaproteobacteria</taxon>
        <taxon>Hyphomicrobiales</taxon>
        <taxon>Methylobacteriaceae</taxon>
        <taxon>Methylobacterium</taxon>
    </lineage>
</organism>
<dbReference type="EMBL" id="JAUFPT010000001">
    <property type="protein sequence ID" value="MDN3569182.1"/>
    <property type="molecule type" value="Genomic_DNA"/>
</dbReference>